<sequence>MNIVLDVGFRFLPPDEEIISFFLSKKMIGDNDRTRHIREVDLLQREPWELPALSIVQSRYQEWLFFYKLNKISDRKTERTTQAGYWKSTGQDREIRDGGRLIGTKKTLVFFKGRTPRGVKTDWVMHEYRATADFVPPNAEKSYVVGFLRNKAAERTENLTSINGQPSSHLAASSSQSNSVGVAHMEVAPQPQSNSIDYEIALQTQFEDEGIFDYDLYDQSRMEEEGITLEDLPSNDQSWIDQPQSNSMDYDEQTEWQFQFDTIEQELYFMTSTFPDQDDRSYEETGYPLRPNYGAPDFAGGSSNTDLEQANAWRDQFVQHMSDGTGCGHSEGFYQKRMETGFHHDEVLIMDSSVDSATVTAHEINCLESVLEEKSVTRTCKSQYEPRTCKSVVQEHPRRVKLQGKSLGKAVSRDKARESGVRGPVVELARNKKSIVQSNKDPKMDRDKNTRSDLNSRSKGSAGSSRKNSFNSVEMSQLSCKTNPPLVYVGNVLLGVILFIFVVWEVLFLH</sequence>
<dbReference type="GO" id="GO:0006355">
    <property type="term" value="P:regulation of DNA-templated transcription"/>
    <property type="evidence" value="ECO:0007669"/>
    <property type="project" value="InterPro"/>
</dbReference>
<protein>
    <submittedName>
        <fullName evidence="9">NAC domain-containing protein 86-like isoform X1</fullName>
    </submittedName>
</protein>
<keyword evidence="3" id="KW-0804">Transcription</keyword>
<dbReference type="AlphaFoldDB" id="A0A6J0ZYL7"/>
<keyword evidence="6" id="KW-1133">Transmembrane helix</keyword>
<evidence type="ECO:0000256" key="4">
    <source>
        <dbReference type="ARBA" id="ARBA00023242"/>
    </source>
</evidence>
<keyword evidence="2" id="KW-0238">DNA-binding</keyword>
<dbReference type="PROSITE" id="PS51005">
    <property type="entry name" value="NAC"/>
    <property type="match status" value="1"/>
</dbReference>
<evidence type="ECO:0000259" key="7">
    <source>
        <dbReference type="PROSITE" id="PS51005"/>
    </source>
</evidence>
<name>A0A6J0ZYL7_9ROSI</name>
<dbReference type="RefSeq" id="XP_021279671.1">
    <property type="nucleotide sequence ID" value="XM_021423996.1"/>
</dbReference>
<organism evidence="8 9">
    <name type="scientific">Herrania umbratica</name>
    <dbReference type="NCBI Taxonomy" id="108875"/>
    <lineage>
        <taxon>Eukaryota</taxon>
        <taxon>Viridiplantae</taxon>
        <taxon>Streptophyta</taxon>
        <taxon>Embryophyta</taxon>
        <taxon>Tracheophyta</taxon>
        <taxon>Spermatophyta</taxon>
        <taxon>Magnoliopsida</taxon>
        <taxon>eudicotyledons</taxon>
        <taxon>Gunneridae</taxon>
        <taxon>Pentapetalae</taxon>
        <taxon>rosids</taxon>
        <taxon>malvids</taxon>
        <taxon>Malvales</taxon>
        <taxon>Malvaceae</taxon>
        <taxon>Byttnerioideae</taxon>
        <taxon>Herrania</taxon>
    </lineage>
</organism>
<keyword evidence="6" id="KW-0472">Membrane</keyword>
<feature type="compositionally biased region" description="Basic and acidic residues" evidence="5">
    <location>
        <begin position="440"/>
        <end position="456"/>
    </location>
</feature>
<evidence type="ECO:0000256" key="2">
    <source>
        <dbReference type="ARBA" id="ARBA00023125"/>
    </source>
</evidence>
<gene>
    <name evidence="9" type="primary">LOC110413229</name>
</gene>
<reference evidence="9" key="1">
    <citation type="submission" date="2025-08" db="UniProtKB">
        <authorList>
            <consortium name="RefSeq"/>
        </authorList>
    </citation>
    <scope>IDENTIFICATION</scope>
    <source>
        <tissue evidence="9">Leaf</tissue>
    </source>
</reference>
<evidence type="ECO:0000256" key="6">
    <source>
        <dbReference type="SAM" id="Phobius"/>
    </source>
</evidence>
<dbReference type="InterPro" id="IPR036093">
    <property type="entry name" value="NAC_dom_sf"/>
</dbReference>
<feature type="domain" description="NAC" evidence="7">
    <location>
        <begin position="5"/>
        <end position="151"/>
    </location>
</feature>
<keyword evidence="6" id="KW-0812">Transmembrane</keyword>
<dbReference type="OrthoDB" id="990297at2759"/>
<feature type="compositionally biased region" description="Basic and acidic residues" evidence="5">
    <location>
        <begin position="411"/>
        <end position="420"/>
    </location>
</feature>
<dbReference type="SUPFAM" id="SSF101941">
    <property type="entry name" value="NAC domain"/>
    <property type="match status" value="1"/>
</dbReference>
<dbReference type="Proteomes" id="UP000504621">
    <property type="component" value="Unplaced"/>
</dbReference>
<dbReference type="GO" id="GO:0003677">
    <property type="term" value="F:DNA binding"/>
    <property type="evidence" value="ECO:0007669"/>
    <property type="project" value="UniProtKB-KW"/>
</dbReference>
<evidence type="ECO:0000313" key="8">
    <source>
        <dbReference type="Proteomes" id="UP000504621"/>
    </source>
</evidence>
<accession>A0A6J0ZYL7</accession>
<evidence type="ECO:0000256" key="5">
    <source>
        <dbReference type="SAM" id="MobiDB-lite"/>
    </source>
</evidence>
<dbReference type="Pfam" id="PF02365">
    <property type="entry name" value="NAM"/>
    <property type="match status" value="1"/>
</dbReference>
<evidence type="ECO:0000256" key="1">
    <source>
        <dbReference type="ARBA" id="ARBA00023015"/>
    </source>
</evidence>
<proteinExistence type="predicted"/>
<dbReference type="Gene3D" id="2.170.150.80">
    <property type="entry name" value="NAC domain"/>
    <property type="match status" value="1"/>
</dbReference>
<keyword evidence="8" id="KW-1185">Reference proteome</keyword>
<keyword evidence="4" id="KW-0539">Nucleus</keyword>
<feature type="transmembrane region" description="Helical" evidence="6">
    <location>
        <begin position="486"/>
        <end position="509"/>
    </location>
</feature>
<feature type="compositionally biased region" description="Low complexity" evidence="5">
    <location>
        <begin position="457"/>
        <end position="468"/>
    </location>
</feature>
<dbReference type="PANTHER" id="PTHR31744">
    <property type="entry name" value="PROTEIN CUP-SHAPED COTYLEDON 2-RELATED"/>
    <property type="match status" value="1"/>
</dbReference>
<feature type="region of interest" description="Disordered" evidence="5">
    <location>
        <begin position="385"/>
        <end position="468"/>
    </location>
</feature>
<evidence type="ECO:0000256" key="3">
    <source>
        <dbReference type="ARBA" id="ARBA00023163"/>
    </source>
</evidence>
<dbReference type="GeneID" id="110413229"/>
<keyword evidence="1" id="KW-0805">Transcription regulation</keyword>
<dbReference type="InterPro" id="IPR003441">
    <property type="entry name" value="NAC-dom"/>
</dbReference>
<evidence type="ECO:0000313" key="9">
    <source>
        <dbReference type="RefSeq" id="XP_021279671.1"/>
    </source>
</evidence>